<evidence type="ECO:0000313" key="2">
    <source>
        <dbReference type="Proteomes" id="UP001311232"/>
    </source>
</evidence>
<protein>
    <submittedName>
        <fullName evidence="1">Uncharacterized protein</fullName>
    </submittedName>
</protein>
<dbReference type="Proteomes" id="UP001311232">
    <property type="component" value="Unassembled WGS sequence"/>
</dbReference>
<proteinExistence type="predicted"/>
<dbReference type="AlphaFoldDB" id="A0AAV9SEA8"/>
<sequence>MYTLWKPNPVNVSMGAFSYAMTQCVEPPSHSKAQCQKKPIPPPVSGLGEPRAPSLFCKKGGPGQYVSSQTFNVIIFRVRIGCQDLVSFRERADWILHCKQERCPVENSVLVLQPQRLETVKQLQIFVLLASLKQNYGPQEASSQKELKLLLMLTLRPQFGPSRAFTLHTKYSWKSNPSVMDGK</sequence>
<reference evidence="1 2" key="1">
    <citation type="submission" date="2021-06" db="EMBL/GenBank/DDBJ databases">
        <authorList>
            <person name="Palmer J.M."/>
        </authorList>
    </citation>
    <scope>NUCLEOTIDE SEQUENCE [LARGE SCALE GENOMIC DNA]</scope>
    <source>
        <strain evidence="1 2">MEX-2019</strain>
        <tissue evidence="1">Muscle</tissue>
    </source>
</reference>
<name>A0AAV9SEA8_9TELE</name>
<gene>
    <name evidence="1" type="ORF">CRENBAI_011374</name>
</gene>
<organism evidence="1 2">
    <name type="scientific">Crenichthys baileyi</name>
    <name type="common">White River springfish</name>
    <dbReference type="NCBI Taxonomy" id="28760"/>
    <lineage>
        <taxon>Eukaryota</taxon>
        <taxon>Metazoa</taxon>
        <taxon>Chordata</taxon>
        <taxon>Craniata</taxon>
        <taxon>Vertebrata</taxon>
        <taxon>Euteleostomi</taxon>
        <taxon>Actinopterygii</taxon>
        <taxon>Neopterygii</taxon>
        <taxon>Teleostei</taxon>
        <taxon>Neoteleostei</taxon>
        <taxon>Acanthomorphata</taxon>
        <taxon>Ovalentaria</taxon>
        <taxon>Atherinomorphae</taxon>
        <taxon>Cyprinodontiformes</taxon>
        <taxon>Goodeidae</taxon>
        <taxon>Crenichthys</taxon>
    </lineage>
</organism>
<dbReference type="EMBL" id="JAHHUM010000507">
    <property type="protein sequence ID" value="KAK5619609.1"/>
    <property type="molecule type" value="Genomic_DNA"/>
</dbReference>
<comment type="caution">
    <text evidence="1">The sequence shown here is derived from an EMBL/GenBank/DDBJ whole genome shotgun (WGS) entry which is preliminary data.</text>
</comment>
<keyword evidence="2" id="KW-1185">Reference proteome</keyword>
<evidence type="ECO:0000313" key="1">
    <source>
        <dbReference type="EMBL" id="KAK5619609.1"/>
    </source>
</evidence>
<accession>A0AAV9SEA8</accession>